<reference evidence="1" key="1">
    <citation type="submission" date="2020-08" db="EMBL/GenBank/DDBJ databases">
        <title>Genome public.</title>
        <authorList>
            <person name="Liu C."/>
            <person name="Sun Q."/>
        </authorList>
    </citation>
    <scope>NUCLEOTIDE SEQUENCE</scope>
    <source>
        <strain evidence="1">NSJ-55</strain>
    </source>
</reference>
<evidence type="ECO:0000313" key="1">
    <source>
        <dbReference type="EMBL" id="MBC5690339.1"/>
    </source>
</evidence>
<organism evidence="1 2">
    <name type="scientific">Mediterraneibacter hominis</name>
    <dbReference type="NCBI Taxonomy" id="2763054"/>
    <lineage>
        <taxon>Bacteria</taxon>
        <taxon>Bacillati</taxon>
        <taxon>Bacillota</taxon>
        <taxon>Clostridia</taxon>
        <taxon>Lachnospirales</taxon>
        <taxon>Lachnospiraceae</taxon>
        <taxon>Mediterraneibacter</taxon>
    </lineage>
</organism>
<accession>A0A923LLZ1</accession>
<dbReference type="EMBL" id="JACOPF010000004">
    <property type="protein sequence ID" value="MBC5690339.1"/>
    <property type="molecule type" value="Genomic_DNA"/>
</dbReference>
<gene>
    <name evidence="1" type="ORF">H8S37_15590</name>
</gene>
<dbReference type="RefSeq" id="WP_186876992.1">
    <property type="nucleotide sequence ID" value="NZ_JACOPF010000004.1"/>
</dbReference>
<dbReference type="Proteomes" id="UP000652477">
    <property type="component" value="Unassembled WGS sequence"/>
</dbReference>
<sequence>MATQEFSKLYYRTSNCLTSDIIADFAPVSRILGVDTSTGMGAVFTAMGTRFDMQYVAKEAFMATDGYESDTRSIDDTPVAEVMRYVRGEIIAGDKVPEKYKAFVDAVLKEESVYAQYKEYSVGDENAEMLFLISPAAPNAQKTAEQAASVCKKAGKSVYCTNKYKDCGYLLLALAQTEAANTYAAGIKEGLAKYDSVITDDSYVLDALLIQFPEMAEKIKFLDEFLAENKLSFSGTEKVMLHESGVIQRLYPARKVNYSEILPEAELLLPKRSGYDVTDSGIAGGLGLAEPENLLAIAGRRMADLSGMDQDVIVTPCACEAAGLNCAEKENVMTLLEYICR</sequence>
<name>A0A923LLZ1_9FIRM</name>
<keyword evidence="2" id="KW-1185">Reference proteome</keyword>
<protein>
    <submittedName>
        <fullName evidence="1">(Fe-S)-binding protein</fullName>
    </submittedName>
</protein>
<evidence type="ECO:0000313" key="2">
    <source>
        <dbReference type="Proteomes" id="UP000652477"/>
    </source>
</evidence>
<comment type="caution">
    <text evidence="1">The sequence shown here is derived from an EMBL/GenBank/DDBJ whole genome shotgun (WGS) entry which is preliminary data.</text>
</comment>
<dbReference type="AlphaFoldDB" id="A0A923LLZ1"/>
<proteinExistence type="predicted"/>